<reference evidence="1" key="1">
    <citation type="journal article" date="2014" name="Int. J. Syst. Evol. Microbiol.">
        <title>Complete genome sequence of Corynebacterium casei LMG S-19264T (=DSM 44701T), isolated from a smear-ripened cheese.</title>
        <authorList>
            <consortium name="US DOE Joint Genome Institute (JGI-PGF)"/>
            <person name="Walter F."/>
            <person name="Albersmeier A."/>
            <person name="Kalinowski J."/>
            <person name="Ruckert C."/>
        </authorList>
    </citation>
    <scope>NUCLEOTIDE SEQUENCE</scope>
    <source>
        <strain evidence="1">JCM 3313</strain>
    </source>
</reference>
<dbReference type="Proteomes" id="UP000639606">
    <property type="component" value="Unassembled WGS sequence"/>
</dbReference>
<accession>A0A918ANB2</accession>
<dbReference type="RefSeq" id="WP_189224734.1">
    <property type="nucleotide sequence ID" value="NZ_BMRG01000007.1"/>
</dbReference>
<evidence type="ECO:0000313" key="1">
    <source>
        <dbReference type="EMBL" id="GGP62950.1"/>
    </source>
</evidence>
<dbReference type="AlphaFoldDB" id="A0A918ANB2"/>
<gene>
    <name evidence="1" type="ORF">GCM10010185_39330</name>
</gene>
<reference evidence="1" key="2">
    <citation type="submission" date="2020-09" db="EMBL/GenBank/DDBJ databases">
        <authorList>
            <person name="Sun Q."/>
            <person name="Ohkuma M."/>
        </authorList>
    </citation>
    <scope>NUCLEOTIDE SEQUENCE</scope>
    <source>
        <strain evidence="1">JCM 3313</strain>
    </source>
</reference>
<evidence type="ECO:0000313" key="2">
    <source>
        <dbReference type="Proteomes" id="UP000639606"/>
    </source>
</evidence>
<sequence>MPTSSRLAEPVPYESMTVQVRAGLGERRLVAAADALRHRHEELRRGGVSAHRVVAEDDLERQAGAVAVGGTGALELIWLDAGEESGRLVLVARRDVLAELPWHVLLPELVSEWKTH</sequence>
<comment type="caution">
    <text evidence="1">The sequence shown here is derived from an EMBL/GenBank/DDBJ whole genome shotgun (WGS) entry which is preliminary data.</text>
</comment>
<proteinExistence type="predicted"/>
<name>A0A918ANB2_9PSEU</name>
<dbReference type="EMBL" id="BMRG01000007">
    <property type="protein sequence ID" value="GGP62950.1"/>
    <property type="molecule type" value="Genomic_DNA"/>
</dbReference>
<protein>
    <submittedName>
        <fullName evidence="1">Uncharacterized protein</fullName>
    </submittedName>
</protein>
<keyword evidence="2" id="KW-1185">Reference proteome</keyword>
<organism evidence="1 2">
    <name type="scientific">Saccharothrix coeruleofusca</name>
    <dbReference type="NCBI Taxonomy" id="33919"/>
    <lineage>
        <taxon>Bacteria</taxon>
        <taxon>Bacillati</taxon>
        <taxon>Actinomycetota</taxon>
        <taxon>Actinomycetes</taxon>
        <taxon>Pseudonocardiales</taxon>
        <taxon>Pseudonocardiaceae</taxon>
        <taxon>Saccharothrix</taxon>
    </lineage>
</organism>